<protein>
    <submittedName>
        <fullName evidence="1">Uncharacterized protein</fullName>
    </submittedName>
</protein>
<proteinExistence type="evidence at transcript level"/>
<evidence type="ECO:0000313" key="1">
    <source>
        <dbReference type="EMBL" id="ACG48351.1"/>
    </source>
</evidence>
<sequence>MIPQSVQCAGSGTWNHQAIVLDSLKTKYLQSCIQ</sequence>
<dbReference type="EMBL" id="EU976233">
    <property type="protein sequence ID" value="ACG48351.1"/>
    <property type="molecule type" value="mRNA"/>
</dbReference>
<accession>B6UG68</accession>
<name>B6UG68_MAIZE</name>
<reference evidence="1" key="1">
    <citation type="journal article" date="2009" name="Plant Mol. Biol.">
        <title>Insights into corn genes derived from large-scale cDNA sequencing.</title>
        <authorList>
            <person name="Alexandrov N.N."/>
            <person name="Brover V.V."/>
            <person name="Freidin S."/>
            <person name="Troukhan M.E."/>
            <person name="Tatarinova T.V."/>
            <person name="Zhang H."/>
            <person name="Swaller T.J."/>
            <person name="Lu Y.P."/>
            <person name="Bouck J."/>
            <person name="Flavell R.B."/>
            <person name="Feldmann K.A."/>
        </authorList>
    </citation>
    <scope>NUCLEOTIDE SEQUENCE</scope>
</reference>
<organism evidence="1">
    <name type="scientific">Zea mays</name>
    <name type="common">Maize</name>
    <dbReference type="NCBI Taxonomy" id="4577"/>
    <lineage>
        <taxon>Eukaryota</taxon>
        <taxon>Viridiplantae</taxon>
        <taxon>Streptophyta</taxon>
        <taxon>Embryophyta</taxon>
        <taxon>Tracheophyta</taxon>
        <taxon>Spermatophyta</taxon>
        <taxon>Magnoliopsida</taxon>
        <taxon>Liliopsida</taxon>
        <taxon>Poales</taxon>
        <taxon>Poaceae</taxon>
        <taxon>PACMAD clade</taxon>
        <taxon>Panicoideae</taxon>
        <taxon>Andropogonodae</taxon>
        <taxon>Andropogoneae</taxon>
        <taxon>Tripsacinae</taxon>
        <taxon>Zea</taxon>
    </lineage>
</organism>
<dbReference type="AlphaFoldDB" id="B6UG68"/>